<protein>
    <submittedName>
        <fullName evidence="6">Bacterial extracellular solute-binding s, 5 Middle family protein</fullName>
    </submittedName>
</protein>
<keyword evidence="9" id="KW-1185">Reference proteome</keyword>
<evidence type="ECO:0000313" key="7">
    <source>
        <dbReference type="EMBL" id="RAM57562.1"/>
    </source>
</evidence>
<dbReference type="PATRIC" id="fig|203274.3.peg.147"/>
<evidence type="ECO:0000256" key="1">
    <source>
        <dbReference type="ARBA" id="ARBA00005695"/>
    </source>
</evidence>
<dbReference type="GO" id="GO:1904680">
    <property type="term" value="F:peptide transmembrane transporter activity"/>
    <property type="evidence" value="ECO:0007669"/>
    <property type="project" value="TreeGrafter"/>
</dbReference>
<reference evidence="7 9" key="1">
    <citation type="submission" date="2014-04" db="EMBL/GenBank/DDBJ databases">
        <title>Genome study of Napier grass stunt phytoplasma.</title>
        <authorList>
            <person name="Kawicha P."/>
            <person name="Dickinson M."/>
            <person name="Hodgetts J."/>
        </authorList>
    </citation>
    <scope>NUCLEOTIDE SEQUENCE [LARGE SCALE GENOMIC DNA]</scope>
    <source>
        <strain evidence="7 9">NGS-S10</strain>
    </source>
</reference>
<evidence type="ECO:0000259" key="5">
    <source>
        <dbReference type="Pfam" id="PF00496"/>
    </source>
</evidence>
<dbReference type="InterPro" id="IPR000914">
    <property type="entry name" value="SBP_5_dom"/>
</dbReference>
<keyword evidence="4" id="KW-0472">Membrane</keyword>
<dbReference type="PANTHER" id="PTHR30290">
    <property type="entry name" value="PERIPLASMIC BINDING COMPONENT OF ABC TRANSPORTER"/>
    <property type="match status" value="1"/>
</dbReference>
<comment type="similarity">
    <text evidence="1">Belongs to the bacterial solute-binding protein 5 family.</text>
</comment>
<proteinExistence type="inferred from homology"/>
<dbReference type="OrthoDB" id="385991at2"/>
<dbReference type="Proteomes" id="UP000249343">
    <property type="component" value="Unassembled WGS sequence"/>
</dbReference>
<reference evidence="6 8" key="2">
    <citation type="submission" date="2016-02" db="EMBL/GenBank/DDBJ databases">
        <title>A draft genome sequence of Candidatus Phytoplasma oryzae strain Mbita1, the causative agent of Napier Grass stunt disease in Kenya.</title>
        <authorList>
            <person name="Fischer A."/>
            <person name="Santa-Cruz I."/>
            <person name="Wambua L."/>
            <person name="Olds C."/>
            <person name="Midega C."/>
            <person name="Dickinson M."/>
            <person name="Kawicha P."/>
            <person name="Khan Z."/>
            <person name="Masiga D."/>
            <person name="Jores J."/>
            <person name="Bernd S."/>
        </authorList>
    </citation>
    <scope>NUCLEOTIDE SEQUENCE [LARGE SCALE GENOMIC DNA]</scope>
    <source>
        <strain evidence="6">Mbita1</strain>
    </source>
</reference>
<evidence type="ECO:0000256" key="4">
    <source>
        <dbReference type="SAM" id="Phobius"/>
    </source>
</evidence>
<accession>A0A139JQJ1</accession>
<keyword evidence="2" id="KW-0813">Transport</keyword>
<keyword evidence="3" id="KW-0732">Signal</keyword>
<dbReference type="PANTHER" id="PTHR30290:SF9">
    <property type="entry name" value="OLIGOPEPTIDE-BINDING PROTEIN APPA"/>
    <property type="match status" value="1"/>
</dbReference>
<dbReference type="Proteomes" id="UP000070069">
    <property type="component" value="Unassembled WGS sequence"/>
</dbReference>
<dbReference type="Gene3D" id="3.40.190.10">
    <property type="entry name" value="Periplasmic binding protein-like II"/>
    <property type="match status" value="1"/>
</dbReference>
<feature type="domain" description="Solute-binding protein family 5" evidence="5">
    <location>
        <begin position="122"/>
        <end position="310"/>
    </location>
</feature>
<comment type="caution">
    <text evidence="6">The sequence shown here is derived from an EMBL/GenBank/DDBJ whole genome shotgun (WGS) entry which is preliminary data.</text>
</comment>
<gene>
    <name evidence="6" type="ORF">AXA84_0356</name>
    <name evidence="7" type="ORF">DH96_02475</name>
</gene>
<evidence type="ECO:0000313" key="9">
    <source>
        <dbReference type="Proteomes" id="UP000249343"/>
    </source>
</evidence>
<evidence type="ECO:0000256" key="2">
    <source>
        <dbReference type="ARBA" id="ARBA00022448"/>
    </source>
</evidence>
<dbReference type="EMBL" id="LTBM01000013">
    <property type="protein sequence ID" value="KXT29120.1"/>
    <property type="molecule type" value="Genomic_DNA"/>
</dbReference>
<evidence type="ECO:0000256" key="3">
    <source>
        <dbReference type="ARBA" id="ARBA00022729"/>
    </source>
</evidence>
<dbReference type="RefSeq" id="WP_066540569.1">
    <property type="nucleotide sequence ID" value="NZ_JHUK01000008.1"/>
</dbReference>
<keyword evidence="4" id="KW-0812">Transmembrane</keyword>
<dbReference type="Pfam" id="PF00496">
    <property type="entry name" value="SBP_bac_5"/>
    <property type="match status" value="1"/>
</dbReference>
<feature type="transmembrane region" description="Helical" evidence="4">
    <location>
        <begin position="9"/>
        <end position="30"/>
    </location>
</feature>
<evidence type="ECO:0000313" key="6">
    <source>
        <dbReference type="EMBL" id="KXT29120.1"/>
    </source>
</evidence>
<sequence>MKLIRKKSFWIKISVLLLVIALAIFLYVFLRNRSKEELTKTQFKDTLMVGTTTEIKNGFGIFGAGENTTNHAQVRNLIHEYLIRPVEIKLKGKYHTDYKPVLITKIPELKDMIKKGPFKDYFEFDLKQGIKFHNGDELTNDDVVATLEMNSNYKGEHSQFIEKFQKSSDPNQKYKFYIKFKNSEDLLNSHHLSKIPIINRKIKEQKADLVRSIGLGPFKLTKIDPNTKAVELDIFEEYYQNQKRNNNIKKIIIRLIPSLQTLYMNLENGKLDLILENVEQVYLEKIKQNDKLKLLEYDNLNLTYILLNSDSLSIENRKSIVSKLTPQLKEQILLDLGEDLSHYQVVNSFSDNRLKGALSEQEFNDIIKNENQIVSNKPNKKIRALFTNLEETKNRFMNKFIEYLENDGFKVEKLQFEKNEVIGKAKAGEFDIFCLTEYLENTFTHYLLNIYFGRINKSQNTNVVQQDTFENTEAYCNLSFLDDPEIYNRIDRLKTEKFNKPEYEKVIKEIHSLLIKQYVAIPLFQVNKIRNVTRSNIEDLDIDIFGEIDWLKIKKK</sequence>
<dbReference type="InterPro" id="IPR039424">
    <property type="entry name" value="SBP_5"/>
</dbReference>
<dbReference type="GO" id="GO:0015833">
    <property type="term" value="P:peptide transport"/>
    <property type="evidence" value="ECO:0007669"/>
    <property type="project" value="TreeGrafter"/>
</dbReference>
<organism evidence="6 8">
    <name type="scientific">Candidatus Phytoplasma oryzae</name>
    <dbReference type="NCBI Taxonomy" id="203274"/>
    <lineage>
        <taxon>Bacteria</taxon>
        <taxon>Bacillati</taxon>
        <taxon>Mycoplasmatota</taxon>
        <taxon>Mollicutes</taxon>
        <taxon>Acholeplasmatales</taxon>
        <taxon>Acholeplasmataceae</taxon>
        <taxon>Candidatus Phytoplasma</taxon>
        <taxon>16SrXI (Rice yellow dwarf group)</taxon>
    </lineage>
</organism>
<dbReference type="Gene3D" id="3.10.105.10">
    <property type="entry name" value="Dipeptide-binding Protein, Domain 3"/>
    <property type="match status" value="2"/>
</dbReference>
<dbReference type="EMBL" id="JHUK01000008">
    <property type="protein sequence ID" value="RAM57562.1"/>
    <property type="molecule type" value="Genomic_DNA"/>
</dbReference>
<keyword evidence="4" id="KW-1133">Transmembrane helix</keyword>
<evidence type="ECO:0000313" key="8">
    <source>
        <dbReference type="Proteomes" id="UP000070069"/>
    </source>
</evidence>
<dbReference type="SUPFAM" id="SSF53850">
    <property type="entry name" value="Periplasmic binding protein-like II"/>
    <property type="match status" value="1"/>
</dbReference>
<name>A0A139JQJ1_9MOLU</name>
<dbReference type="AlphaFoldDB" id="A0A139JQJ1"/>